<dbReference type="SMART" id="SM00421">
    <property type="entry name" value="HTH_LUXR"/>
    <property type="match status" value="1"/>
</dbReference>
<dbReference type="InterPro" id="IPR000792">
    <property type="entry name" value="Tscrpt_reg_LuxR_C"/>
</dbReference>
<dbReference type="SUPFAM" id="SSF46894">
    <property type="entry name" value="C-terminal effector domain of the bipartite response regulators"/>
    <property type="match status" value="1"/>
</dbReference>
<gene>
    <name evidence="6" type="ORF">NCTC12971_00694</name>
</gene>
<dbReference type="Gene3D" id="1.10.10.10">
    <property type="entry name" value="Winged helix-like DNA-binding domain superfamily/Winged helix DNA-binding domain"/>
    <property type="match status" value="1"/>
</dbReference>
<dbReference type="PRINTS" id="PR00038">
    <property type="entry name" value="HTHLUXR"/>
</dbReference>
<accession>A0A4U9H9F5</accession>
<dbReference type="InterPro" id="IPR036388">
    <property type="entry name" value="WH-like_DNA-bd_sf"/>
</dbReference>
<keyword evidence="4" id="KW-0804">Transcription</keyword>
<dbReference type="InterPro" id="IPR016032">
    <property type="entry name" value="Sig_transdc_resp-reg_C-effctor"/>
</dbReference>
<evidence type="ECO:0000256" key="1">
    <source>
        <dbReference type="ARBA" id="ARBA00023015"/>
    </source>
</evidence>
<evidence type="ECO:0000256" key="3">
    <source>
        <dbReference type="ARBA" id="ARBA00023159"/>
    </source>
</evidence>
<evidence type="ECO:0000256" key="2">
    <source>
        <dbReference type="ARBA" id="ARBA00023125"/>
    </source>
</evidence>
<dbReference type="Proteomes" id="UP000307968">
    <property type="component" value="Chromosome"/>
</dbReference>
<dbReference type="GO" id="GO:0006355">
    <property type="term" value="P:regulation of DNA-templated transcription"/>
    <property type="evidence" value="ECO:0007669"/>
    <property type="project" value="InterPro"/>
</dbReference>
<sequence>MILAGQGSPQIAARLFISLGTVKNHRKNIYGKLGIGSQAELFSLLLGHALPRSA</sequence>
<evidence type="ECO:0000313" key="7">
    <source>
        <dbReference type="Proteomes" id="UP000307968"/>
    </source>
</evidence>
<evidence type="ECO:0000259" key="5">
    <source>
        <dbReference type="PROSITE" id="PS50043"/>
    </source>
</evidence>
<evidence type="ECO:0000256" key="4">
    <source>
        <dbReference type="ARBA" id="ARBA00023163"/>
    </source>
</evidence>
<keyword evidence="2" id="KW-0238">DNA-binding</keyword>
<dbReference type="PANTHER" id="PTHR44688:SF16">
    <property type="entry name" value="DNA-BINDING TRANSCRIPTIONAL ACTIVATOR DEVR_DOSR"/>
    <property type="match status" value="1"/>
</dbReference>
<reference evidence="6 7" key="1">
    <citation type="submission" date="2019-05" db="EMBL/GenBank/DDBJ databases">
        <authorList>
            <consortium name="Pathogen Informatics"/>
        </authorList>
    </citation>
    <scope>NUCLEOTIDE SEQUENCE [LARGE SCALE GENOMIC DNA]</scope>
    <source>
        <strain evidence="6 7">NCTC12971</strain>
    </source>
</reference>
<dbReference type="GO" id="GO:0003677">
    <property type="term" value="F:DNA binding"/>
    <property type="evidence" value="ECO:0007669"/>
    <property type="project" value="UniProtKB-KW"/>
</dbReference>
<dbReference type="PROSITE" id="PS50043">
    <property type="entry name" value="HTH_LUXR_2"/>
    <property type="match status" value="1"/>
</dbReference>
<dbReference type="EMBL" id="LR590463">
    <property type="protein sequence ID" value="VTP60232.1"/>
    <property type="molecule type" value="Genomic_DNA"/>
</dbReference>
<dbReference type="AlphaFoldDB" id="A0A4U9H9F5"/>
<protein>
    <submittedName>
        <fullName evidence="6">ATP-dependent transcriptional regulator</fullName>
    </submittedName>
</protein>
<dbReference type="PROSITE" id="PS00622">
    <property type="entry name" value="HTH_LUXR_1"/>
    <property type="match status" value="1"/>
</dbReference>
<feature type="domain" description="HTH luxR-type" evidence="5">
    <location>
        <begin position="1"/>
        <end position="49"/>
    </location>
</feature>
<keyword evidence="3" id="KW-0010">Activator</keyword>
<dbReference type="Pfam" id="PF00196">
    <property type="entry name" value="GerE"/>
    <property type="match status" value="1"/>
</dbReference>
<keyword evidence="1" id="KW-0805">Transcription regulation</keyword>
<dbReference type="CDD" id="cd06170">
    <property type="entry name" value="LuxR_C_like"/>
    <property type="match status" value="1"/>
</dbReference>
<name>A0A4U9H9F5_SERRU</name>
<dbReference type="PANTHER" id="PTHR44688">
    <property type="entry name" value="DNA-BINDING TRANSCRIPTIONAL ACTIVATOR DEVR_DOSR"/>
    <property type="match status" value="1"/>
</dbReference>
<evidence type="ECO:0000313" key="6">
    <source>
        <dbReference type="EMBL" id="VTP60232.1"/>
    </source>
</evidence>
<organism evidence="6 7">
    <name type="scientific">Serratia rubidaea</name>
    <name type="common">Serratia marinorubra</name>
    <dbReference type="NCBI Taxonomy" id="61652"/>
    <lineage>
        <taxon>Bacteria</taxon>
        <taxon>Pseudomonadati</taxon>
        <taxon>Pseudomonadota</taxon>
        <taxon>Gammaproteobacteria</taxon>
        <taxon>Enterobacterales</taxon>
        <taxon>Yersiniaceae</taxon>
        <taxon>Serratia</taxon>
    </lineage>
</organism>
<proteinExistence type="predicted"/>